<dbReference type="RefSeq" id="WP_261695676.1">
    <property type="nucleotide sequence ID" value="NZ_CP104694.1"/>
</dbReference>
<name>A0ABY6BG06_9GAMM</name>
<evidence type="ECO:0000313" key="2">
    <source>
        <dbReference type="Proteomes" id="UP001064632"/>
    </source>
</evidence>
<organism evidence="1 2">
    <name type="scientific">Tahibacter amnicola</name>
    <dbReference type="NCBI Taxonomy" id="2976241"/>
    <lineage>
        <taxon>Bacteria</taxon>
        <taxon>Pseudomonadati</taxon>
        <taxon>Pseudomonadota</taxon>
        <taxon>Gammaproteobacteria</taxon>
        <taxon>Lysobacterales</taxon>
        <taxon>Rhodanobacteraceae</taxon>
        <taxon>Tahibacter</taxon>
    </lineage>
</organism>
<accession>A0ABY6BG06</accession>
<protein>
    <submittedName>
        <fullName evidence="1">Uncharacterized protein</fullName>
    </submittedName>
</protein>
<dbReference type="EMBL" id="CP104694">
    <property type="protein sequence ID" value="UXI68717.1"/>
    <property type="molecule type" value="Genomic_DNA"/>
</dbReference>
<evidence type="ECO:0000313" key="1">
    <source>
        <dbReference type="EMBL" id="UXI68717.1"/>
    </source>
</evidence>
<proteinExistence type="predicted"/>
<reference evidence="1" key="1">
    <citation type="submission" date="2022-09" db="EMBL/GenBank/DDBJ databases">
        <title>Tahibacter sp. nov., isolated from a fresh water.</title>
        <authorList>
            <person name="Baek J.H."/>
            <person name="Lee J.K."/>
            <person name="Kim J.M."/>
            <person name="Jeon C.O."/>
        </authorList>
    </citation>
    <scope>NUCLEOTIDE SEQUENCE</scope>
    <source>
        <strain evidence="1">W38</strain>
    </source>
</reference>
<gene>
    <name evidence="1" type="ORF">N4264_03430</name>
</gene>
<sequence length="185" mass="20529">MNAILTTGAATALWHDLVREAEERGQTTLDSETESYLVFLLMRHLRDAGLAGHVLALDYLAALEDSGHARRENLRDVGDRCLLIAGLFPEQAERRLVSLGYFLDMGSRAYGELADAARTAWAELFRRLAATFARLVRVLVEVRRLSSDREVLNAFGRHALCMADPAASSREFPDAIVLAAHPRLL</sequence>
<keyword evidence="2" id="KW-1185">Reference proteome</keyword>
<dbReference type="Proteomes" id="UP001064632">
    <property type="component" value="Chromosome"/>
</dbReference>